<keyword evidence="2" id="KW-1185">Reference proteome</keyword>
<dbReference type="KEGG" id="mpt:Mpe_B0150"/>
<organism evidence="1 2">
    <name type="scientific">Methylibium petroleiphilum (strain ATCC BAA-1232 / LMG 22953 / PM1)</name>
    <dbReference type="NCBI Taxonomy" id="420662"/>
    <lineage>
        <taxon>Bacteria</taxon>
        <taxon>Pseudomonadati</taxon>
        <taxon>Pseudomonadota</taxon>
        <taxon>Betaproteobacteria</taxon>
        <taxon>Burkholderiales</taxon>
        <taxon>Sphaerotilaceae</taxon>
        <taxon>Methylibium</taxon>
    </lineage>
</organism>
<keyword evidence="1" id="KW-0614">Plasmid</keyword>
<gene>
    <name evidence="1" type="ordered locus">Mpe_B0150</name>
</gene>
<reference evidence="1 2" key="1">
    <citation type="journal article" date="2007" name="J. Bacteriol.">
        <title>Whole-genome analysis of the methyl tert-butyl ether-degrading beta-proteobacterium Methylibium petroleiphilum PM1.</title>
        <authorList>
            <person name="Kane S.R."/>
            <person name="Chakicherla A.Y."/>
            <person name="Chain P.S.G."/>
            <person name="Schmidt R."/>
            <person name="Shin M.W."/>
            <person name="Legler T.C."/>
            <person name="Scow K.M."/>
            <person name="Larimer F.W."/>
            <person name="Lucas S.M."/>
            <person name="Richardson P.M."/>
            <person name="Hristova K.R."/>
        </authorList>
    </citation>
    <scope>NUCLEOTIDE SEQUENCE [LARGE SCALE GENOMIC DNA]</scope>
    <source>
        <strain evidence="2">ATCC BAA-1232 / LMG 22953 / PM1</strain>
        <plasmid evidence="1 2">RPME01</plasmid>
    </source>
</reference>
<evidence type="ECO:0000313" key="1">
    <source>
        <dbReference type="EMBL" id="ABM96928.1"/>
    </source>
</evidence>
<evidence type="ECO:0000313" key="2">
    <source>
        <dbReference type="Proteomes" id="UP000000366"/>
    </source>
</evidence>
<sequence>MLAVQSAQEAQGFMLAAKDLDKALAIGAGFLSAGSEAELRARRDAHLAGVAAWVSEQPDPVAAGHYARRDFAALANA</sequence>
<geneLocation type="plasmid" evidence="1 2">
    <name>RPME01</name>
</geneLocation>
<dbReference type="EMBL" id="CP000556">
    <property type="protein sequence ID" value="ABM96928.1"/>
    <property type="molecule type" value="Genomic_DNA"/>
</dbReference>
<protein>
    <submittedName>
        <fullName evidence="1">Uncharacterized protein</fullName>
    </submittedName>
</protein>
<proteinExistence type="predicted"/>
<dbReference type="AlphaFoldDB" id="A2SMY9"/>
<accession>A2SMY9</accession>
<dbReference type="HOGENOM" id="CLU_2634057_0_0_4"/>
<dbReference type="RefSeq" id="WP_011831543.1">
    <property type="nucleotide sequence ID" value="NC_008826.1"/>
</dbReference>
<name>A2SMY9_METPP</name>
<dbReference type="Proteomes" id="UP000000366">
    <property type="component" value="Plasmid RPME01"/>
</dbReference>